<reference evidence="2" key="1">
    <citation type="submission" date="2020-04" db="EMBL/GenBank/DDBJ databases">
        <authorList>
            <person name="Zhang T."/>
        </authorList>
    </citation>
    <scope>NUCLEOTIDE SEQUENCE</scope>
    <source>
        <strain evidence="2">HKST-UBA79</strain>
    </source>
</reference>
<feature type="chain" id="PRO_5037326400" description="DUF916 domain-containing protein" evidence="1">
    <location>
        <begin position="26"/>
        <end position="259"/>
    </location>
</feature>
<evidence type="ECO:0008006" key="4">
    <source>
        <dbReference type="Google" id="ProtNLM"/>
    </source>
</evidence>
<dbReference type="EMBL" id="JAGQNX010000105">
    <property type="protein sequence ID" value="MCA9308544.1"/>
    <property type="molecule type" value="Genomic_DNA"/>
</dbReference>
<feature type="signal peptide" evidence="1">
    <location>
        <begin position="1"/>
        <end position="25"/>
    </location>
</feature>
<organism evidence="2 3">
    <name type="scientific">candidate division WWE3 bacterium</name>
    <dbReference type="NCBI Taxonomy" id="2053526"/>
    <lineage>
        <taxon>Bacteria</taxon>
        <taxon>Katanobacteria</taxon>
    </lineage>
</organism>
<accession>A0A955EEB0</accession>
<reference evidence="2" key="2">
    <citation type="journal article" date="2021" name="Microbiome">
        <title>Successional dynamics and alternative stable states in a saline activated sludge microbial community over 9 years.</title>
        <authorList>
            <person name="Wang Y."/>
            <person name="Ye J."/>
            <person name="Ju F."/>
            <person name="Liu L."/>
            <person name="Boyd J.A."/>
            <person name="Deng Y."/>
            <person name="Parks D.H."/>
            <person name="Jiang X."/>
            <person name="Yin X."/>
            <person name="Woodcroft B.J."/>
            <person name="Tyson G.W."/>
            <person name="Hugenholtz P."/>
            <person name="Polz M.F."/>
            <person name="Zhang T."/>
        </authorList>
    </citation>
    <scope>NUCLEOTIDE SEQUENCE</scope>
    <source>
        <strain evidence="2">HKST-UBA79</strain>
    </source>
</reference>
<proteinExistence type="predicted"/>
<sequence>MKRFYKMLLALVLVLCVKNSRVVFAQQSPFETEFVVEYSLNEYGEASVTQDVSIVNKEKDAVATTYSLTVNGMQIYEIQGFEGSKEIPLDVNLDNDKTVLKTEFKDFVIGEGQKKDIRLTYKTKDIAANVGQVWNINIPKIATSDLTRAYDIKLIVPKSFGEKIYLSPAPLIEERSDLNTTYIFNKDLINNVGVNGSFGNYQRLNFKINYDLENNSKFAVTKNIALPPDLIGRQQVTFKSLKPKPKEITIDGDGNYLAY</sequence>
<evidence type="ECO:0000256" key="1">
    <source>
        <dbReference type="SAM" id="SignalP"/>
    </source>
</evidence>
<keyword evidence="1" id="KW-0732">Signal</keyword>
<gene>
    <name evidence="2" type="ORF">KC980_03455</name>
</gene>
<protein>
    <recommendedName>
        <fullName evidence="4">DUF916 domain-containing protein</fullName>
    </recommendedName>
</protein>
<comment type="caution">
    <text evidence="2">The sequence shown here is derived from an EMBL/GenBank/DDBJ whole genome shotgun (WGS) entry which is preliminary data.</text>
</comment>
<evidence type="ECO:0000313" key="2">
    <source>
        <dbReference type="EMBL" id="MCA9308544.1"/>
    </source>
</evidence>
<name>A0A955EEB0_UNCKA</name>
<evidence type="ECO:0000313" key="3">
    <source>
        <dbReference type="Proteomes" id="UP000740557"/>
    </source>
</evidence>
<dbReference type="AlphaFoldDB" id="A0A955EEB0"/>
<dbReference type="Proteomes" id="UP000740557">
    <property type="component" value="Unassembled WGS sequence"/>
</dbReference>